<comment type="caution">
    <text evidence="2">The sequence shown here is derived from an EMBL/GenBank/DDBJ whole genome shotgun (WGS) entry which is preliminary data.</text>
</comment>
<dbReference type="EMBL" id="AEVG01000047">
    <property type="protein sequence ID" value="EFX92273.1"/>
    <property type="molecule type" value="Genomic_DNA"/>
</dbReference>
<organism evidence="2 3">
    <name type="scientific">Actinobacillus ureae ATCC 25976</name>
    <dbReference type="NCBI Taxonomy" id="887324"/>
    <lineage>
        <taxon>Bacteria</taxon>
        <taxon>Pseudomonadati</taxon>
        <taxon>Pseudomonadota</taxon>
        <taxon>Gammaproteobacteria</taxon>
        <taxon>Pasteurellales</taxon>
        <taxon>Pasteurellaceae</taxon>
        <taxon>Actinobacillus</taxon>
    </lineage>
</organism>
<keyword evidence="1" id="KW-0812">Transmembrane</keyword>
<evidence type="ECO:0000313" key="3">
    <source>
        <dbReference type="Proteomes" id="UP000005467"/>
    </source>
</evidence>
<keyword evidence="1" id="KW-1133">Transmembrane helix</keyword>
<evidence type="ECO:0000313" key="2">
    <source>
        <dbReference type="EMBL" id="EFX92273.1"/>
    </source>
</evidence>
<accession>E8KFQ0</accession>
<protein>
    <submittedName>
        <fullName evidence="2">Uncharacterized protein</fullName>
    </submittedName>
</protein>
<dbReference type="AlphaFoldDB" id="E8KFQ0"/>
<dbReference type="HOGENOM" id="CLU_2353586_0_0_6"/>
<name>E8KFQ0_9PAST</name>
<keyword evidence="1" id="KW-0472">Membrane</keyword>
<keyword evidence="3" id="KW-1185">Reference proteome</keyword>
<evidence type="ECO:0000256" key="1">
    <source>
        <dbReference type="SAM" id="Phobius"/>
    </source>
</evidence>
<sequence length="96" mass="11331">MKYGIARRECFEKNCAVITKMIAILFFIPNEGIRRVGFNIFTPKNLLGWYLRVAINLSCRSRRIILTKQTIAIKLLIKLKMLNLINYAFILHFYSF</sequence>
<feature type="transmembrane region" description="Helical" evidence="1">
    <location>
        <begin position="71"/>
        <end position="94"/>
    </location>
</feature>
<dbReference type="Proteomes" id="UP000005467">
    <property type="component" value="Unassembled WGS sequence"/>
</dbReference>
<gene>
    <name evidence="2" type="ORF">HMPREF0027_0667</name>
</gene>
<proteinExistence type="predicted"/>
<reference evidence="2 3" key="1">
    <citation type="submission" date="2011-01" db="EMBL/GenBank/DDBJ databases">
        <authorList>
            <person name="Muzny D."/>
            <person name="Qin X."/>
            <person name="Deng J."/>
            <person name="Jiang H."/>
            <person name="Liu Y."/>
            <person name="Qu J."/>
            <person name="Song X.-Z."/>
            <person name="Zhang L."/>
            <person name="Thornton R."/>
            <person name="Coyle M."/>
            <person name="Francisco L."/>
            <person name="Jackson L."/>
            <person name="Javaid M."/>
            <person name="Korchina V."/>
            <person name="Kovar C."/>
            <person name="Mata R."/>
            <person name="Mathew T."/>
            <person name="Ngo R."/>
            <person name="Nguyen L."/>
            <person name="Nguyen N."/>
            <person name="Okwuonu G."/>
            <person name="Ongeri F."/>
            <person name="Pham C."/>
            <person name="Simmons D."/>
            <person name="Wilczek-Boney K."/>
            <person name="Hale W."/>
            <person name="Jakkamsetti A."/>
            <person name="Pham P."/>
            <person name="Ruth R."/>
            <person name="San Lucas F."/>
            <person name="Warren J."/>
            <person name="Zhang J."/>
            <person name="Zhao Z."/>
            <person name="Zhou C."/>
            <person name="Zhu D."/>
            <person name="Lee S."/>
            <person name="Bess C."/>
            <person name="Blankenburg K."/>
            <person name="Forbes L."/>
            <person name="Fu Q."/>
            <person name="Gubbala S."/>
            <person name="Hirani K."/>
            <person name="Jayaseelan J.C."/>
            <person name="Lara F."/>
            <person name="Munidasa M."/>
            <person name="Palculict T."/>
            <person name="Patil S."/>
            <person name="Pu L.-L."/>
            <person name="Saada N."/>
            <person name="Tang L."/>
            <person name="Weissenberger G."/>
            <person name="Zhu Y."/>
            <person name="Hemphill L."/>
            <person name="Shang Y."/>
            <person name="Youmans B."/>
            <person name="Ayvaz T."/>
            <person name="Ross M."/>
            <person name="Santibanez J."/>
            <person name="Aqrawi P."/>
            <person name="Gross S."/>
            <person name="Joshi V."/>
            <person name="Fowler G."/>
            <person name="Nazareth L."/>
            <person name="Reid J."/>
            <person name="Worley K."/>
            <person name="Petrosino J."/>
            <person name="Highlander S."/>
            <person name="Gibbs R."/>
        </authorList>
    </citation>
    <scope>NUCLEOTIDE SEQUENCE [LARGE SCALE GENOMIC DNA]</scope>
    <source>
        <strain evidence="2 3">ATCC 25976</strain>
    </source>
</reference>